<comment type="catalytic activity">
    <reaction evidence="8">
        <text>L-seryl-[protein] + ATP = 3-O-(5'-adenylyl)-L-seryl-[protein] + diphosphate</text>
        <dbReference type="Rhea" id="RHEA:58120"/>
        <dbReference type="Rhea" id="RHEA-COMP:9863"/>
        <dbReference type="Rhea" id="RHEA-COMP:15073"/>
        <dbReference type="ChEBI" id="CHEBI:29999"/>
        <dbReference type="ChEBI" id="CHEBI:30616"/>
        <dbReference type="ChEBI" id="CHEBI:33019"/>
        <dbReference type="ChEBI" id="CHEBI:142516"/>
        <dbReference type="EC" id="2.7.7.108"/>
    </reaction>
</comment>
<evidence type="ECO:0000256" key="6">
    <source>
        <dbReference type="ARBA" id="ARBA00022840"/>
    </source>
</evidence>
<feature type="binding site" evidence="8">
    <location>
        <position position="271"/>
    </location>
    <ligand>
        <name>Mg(2+)</name>
        <dbReference type="ChEBI" id="CHEBI:18420"/>
    </ligand>
</feature>
<comment type="catalytic activity">
    <reaction evidence="8">
        <text>L-histidyl-[protein] + UTP = N(tele)-(5'-uridylyl)-L-histidyl-[protein] + diphosphate</text>
        <dbReference type="Rhea" id="RHEA:83891"/>
        <dbReference type="Rhea" id="RHEA-COMP:9745"/>
        <dbReference type="Rhea" id="RHEA-COMP:20239"/>
        <dbReference type="ChEBI" id="CHEBI:29979"/>
        <dbReference type="ChEBI" id="CHEBI:33019"/>
        <dbReference type="ChEBI" id="CHEBI:46398"/>
        <dbReference type="ChEBI" id="CHEBI:233474"/>
    </reaction>
</comment>
<feature type="binding site" evidence="8">
    <location>
        <position position="143"/>
    </location>
    <ligand>
        <name>ATP</name>
        <dbReference type="ChEBI" id="CHEBI:30616"/>
    </ligand>
</feature>
<keyword evidence="10" id="KW-1185">Reference proteome</keyword>
<comment type="caution">
    <text evidence="9">The sequence shown here is derived from an EMBL/GenBank/DDBJ whole genome shotgun (WGS) entry which is preliminary data.</text>
</comment>
<protein>
    <recommendedName>
        <fullName evidence="8">Protein nucleotidyltransferase YdiU</fullName>
        <ecNumber evidence="8">2.7.7.-</ecNumber>
    </recommendedName>
    <alternativeName>
        <fullName evidence="8">Protein adenylyltransferase YdiU</fullName>
        <ecNumber evidence="8">2.7.7.108</ecNumber>
    </alternativeName>
    <alternativeName>
        <fullName evidence="8">Protein uridylyltransferase YdiU</fullName>
        <ecNumber evidence="8">2.7.7.-</ecNumber>
    </alternativeName>
</protein>
<dbReference type="RefSeq" id="WP_172163788.1">
    <property type="nucleotide sequence ID" value="NZ_WOEZ01000054.1"/>
</dbReference>
<comment type="catalytic activity">
    <reaction evidence="8">
        <text>L-seryl-[protein] + UTP = O-(5'-uridylyl)-L-seryl-[protein] + diphosphate</text>
        <dbReference type="Rhea" id="RHEA:64604"/>
        <dbReference type="Rhea" id="RHEA-COMP:9863"/>
        <dbReference type="Rhea" id="RHEA-COMP:16635"/>
        <dbReference type="ChEBI" id="CHEBI:29999"/>
        <dbReference type="ChEBI" id="CHEBI:33019"/>
        <dbReference type="ChEBI" id="CHEBI:46398"/>
        <dbReference type="ChEBI" id="CHEBI:156051"/>
    </reaction>
</comment>
<reference evidence="9 10" key="1">
    <citation type="submission" date="2019-11" db="EMBL/GenBank/DDBJ databases">
        <title>Metabolism of dissolved organic matter in forest soils.</title>
        <authorList>
            <person name="Cyle K.T."/>
            <person name="Wilhelm R.C."/>
            <person name="Martinez C.E."/>
        </authorList>
    </citation>
    <scope>NUCLEOTIDE SEQUENCE [LARGE SCALE GENOMIC DNA]</scope>
    <source>
        <strain evidence="9 10">5N</strain>
    </source>
</reference>
<comment type="catalytic activity">
    <reaction evidence="8">
        <text>L-threonyl-[protein] + ATP = 3-O-(5'-adenylyl)-L-threonyl-[protein] + diphosphate</text>
        <dbReference type="Rhea" id="RHEA:54292"/>
        <dbReference type="Rhea" id="RHEA-COMP:11060"/>
        <dbReference type="Rhea" id="RHEA-COMP:13847"/>
        <dbReference type="ChEBI" id="CHEBI:30013"/>
        <dbReference type="ChEBI" id="CHEBI:30616"/>
        <dbReference type="ChEBI" id="CHEBI:33019"/>
        <dbReference type="ChEBI" id="CHEBI:138113"/>
        <dbReference type="EC" id="2.7.7.108"/>
    </reaction>
</comment>
<dbReference type="PANTHER" id="PTHR32057">
    <property type="entry name" value="PROTEIN ADENYLYLTRANSFERASE SELO, MITOCHONDRIAL"/>
    <property type="match status" value="1"/>
</dbReference>
<dbReference type="EC" id="2.7.7.-" evidence="8"/>
<keyword evidence="5 8" id="KW-0547">Nucleotide-binding</keyword>
<comment type="function">
    <text evidence="8">Nucleotidyltransferase involved in the post-translational modification of proteins. It can catalyze the addition of adenosine monophosphate (AMP) or uridine monophosphate (UMP) to a protein, resulting in modifications known as AMPylation and UMPylation.</text>
</comment>
<evidence type="ECO:0000256" key="1">
    <source>
        <dbReference type="ARBA" id="ARBA00009747"/>
    </source>
</evidence>
<dbReference type="EMBL" id="WOEZ01000054">
    <property type="protein sequence ID" value="NPT55225.1"/>
    <property type="molecule type" value="Genomic_DNA"/>
</dbReference>
<keyword evidence="4 8" id="KW-0479">Metal-binding</keyword>
<dbReference type="Pfam" id="PF02696">
    <property type="entry name" value="SelO"/>
    <property type="match status" value="1"/>
</dbReference>
<dbReference type="GO" id="GO:0030145">
    <property type="term" value="F:manganese ion binding"/>
    <property type="evidence" value="ECO:0007669"/>
    <property type="project" value="UniProtKB-UniRule"/>
</dbReference>
<feature type="binding site" evidence="8">
    <location>
        <position position="109"/>
    </location>
    <ligand>
        <name>ATP</name>
        <dbReference type="ChEBI" id="CHEBI:30616"/>
    </ligand>
</feature>
<evidence type="ECO:0000256" key="4">
    <source>
        <dbReference type="ARBA" id="ARBA00022723"/>
    </source>
</evidence>
<feature type="binding site" evidence="8">
    <location>
        <position position="144"/>
    </location>
    <ligand>
        <name>ATP</name>
        <dbReference type="ChEBI" id="CHEBI:30616"/>
    </ligand>
</feature>
<feature type="binding site" evidence="8">
    <location>
        <position position="131"/>
    </location>
    <ligand>
        <name>ATP</name>
        <dbReference type="ChEBI" id="CHEBI:30616"/>
    </ligand>
</feature>
<keyword evidence="3 8" id="KW-0548">Nucleotidyltransferase</keyword>
<feature type="binding site" evidence="8">
    <location>
        <position position="201"/>
    </location>
    <ligand>
        <name>ATP</name>
        <dbReference type="ChEBI" id="CHEBI:30616"/>
    </ligand>
</feature>
<proteinExistence type="inferred from homology"/>
<feature type="binding site" evidence="8">
    <location>
        <position position="111"/>
    </location>
    <ligand>
        <name>ATP</name>
        <dbReference type="ChEBI" id="CHEBI:30616"/>
    </ligand>
</feature>
<evidence type="ECO:0000313" key="10">
    <source>
        <dbReference type="Proteomes" id="UP000655523"/>
    </source>
</evidence>
<keyword evidence="2 8" id="KW-0808">Transferase</keyword>
<dbReference type="GO" id="GO:0070733">
    <property type="term" value="F:AMPylase activity"/>
    <property type="evidence" value="ECO:0007669"/>
    <property type="project" value="UniProtKB-EC"/>
</dbReference>
<comment type="catalytic activity">
    <reaction evidence="8">
        <text>L-tyrosyl-[protein] + UTP = O-(5'-uridylyl)-L-tyrosyl-[protein] + diphosphate</text>
        <dbReference type="Rhea" id="RHEA:83887"/>
        <dbReference type="Rhea" id="RHEA-COMP:10136"/>
        <dbReference type="Rhea" id="RHEA-COMP:20238"/>
        <dbReference type="ChEBI" id="CHEBI:33019"/>
        <dbReference type="ChEBI" id="CHEBI:46398"/>
        <dbReference type="ChEBI" id="CHEBI:46858"/>
        <dbReference type="ChEBI" id="CHEBI:90602"/>
    </reaction>
</comment>
<gene>
    <name evidence="8" type="primary">ydiU</name>
    <name evidence="8" type="synonym">selO</name>
    <name evidence="9" type="ORF">GNZ13_11615</name>
</gene>
<organism evidence="9 10">
    <name type="scientific">Paraburkholderia elongata</name>
    <dbReference type="NCBI Taxonomy" id="2675747"/>
    <lineage>
        <taxon>Bacteria</taxon>
        <taxon>Pseudomonadati</taxon>
        <taxon>Pseudomonadota</taxon>
        <taxon>Betaproteobacteria</taxon>
        <taxon>Burkholderiales</taxon>
        <taxon>Burkholderiaceae</taxon>
        <taxon>Paraburkholderia</taxon>
    </lineage>
</organism>
<feature type="binding site" evidence="8">
    <location>
        <position position="280"/>
    </location>
    <ligand>
        <name>ATP</name>
        <dbReference type="ChEBI" id="CHEBI:30616"/>
    </ligand>
</feature>
<dbReference type="Proteomes" id="UP000655523">
    <property type="component" value="Unassembled WGS sequence"/>
</dbReference>
<evidence type="ECO:0000256" key="5">
    <source>
        <dbReference type="ARBA" id="ARBA00022741"/>
    </source>
</evidence>
<dbReference type="InterPro" id="IPR003846">
    <property type="entry name" value="SelO"/>
</dbReference>
<keyword evidence="6 8" id="KW-0067">ATP-binding</keyword>
<dbReference type="PANTHER" id="PTHR32057:SF14">
    <property type="entry name" value="PROTEIN ADENYLYLTRANSFERASE SELO, MITOCHONDRIAL"/>
    <property type="match status" value="1"/>
</dbReference>
<comment type="similarity">
    <text evidence="1 8">Belongs to the SELO family.</text>
</comment>
<dbReference type="GO" id="GO:0005524">
    <property type="term" value="F:ATP binding"/>
    <property type="evidence" value="ECO:0007669"/>
    <property type="project" value="UniProtKB-UniRule"/>
</dbReference>
<evidence type="ECO:0000313" key="9">
    <source>
        <dbReference type="EMBL" id="NPT55225.1"/>
    </source>
</evidence>
<accession>A0A972SJ18</accession>
<name>A0A972SJ18_9BURK</name>
<feature type="binding site" evidence="8">
    <location>
        <position position="112"/>
    </location>
    <ligand>
        <name>ATP</name>
        <dbReference type="ChEBI" id="CHEBI:30616"/>
    </ligand>
</feature>
<dbReference type="GO" id="GO:0000287">
    <property type="term" value="F:magnesium ion binding"/>
    <property type="evidence" value="ECO:0007669"/>
    <property type="project" value="UniProtKB-UniRule"/>
</dbReference>
<comment type="cofactor">
    <cofactor evidence="8">
        <name>Mg(2+)</name>
        <dbReference type="ChEBI" id="CHEBI:18420"/>
    </cofactor>
    <cofactor evidence="8">
        <name>Mn(2+)</name>
        <dbReference type="ChEBI" id="CHEBI:29035"/>
    </cofactor>
</comment>
<evidence type="ECO:0000256" key="3">
    <source>
        <dbReference type="ARBA" id="ARBA00022695"/>
    </source>
</evidence>
<dbReference type="AlphaFoldDB" id="A0A972SJ18"/>
<keyword evidence="7 8" id="KW-0460">Magnesium</keyword>
<feature type="active site" description="Proton acceptor" evidence="8">
    <location>
        <position position="270"/>
    </location>
</feature>
<evidence type="ECO:0000256" key="7">
    <source>
        <dbReference type="ARBA" id="ARBA00022842"/>
    </source>
</evidence>
<evidence type="ECO:0000256" key="8">
    <source>
        <dbReference type="HAMAP-Rule" id="MF_00692"/>
    </source>
</evidence>
<dbReference type="NCBIfam" id="NF000658">
    <property type="entry name" value="PRK00029.1"/>
    <property type="match status" value="1"/>
</dbReference>
<sequence length="528" mass="58107">MSFSPSIAGLSGPLSALSDALITSPESAFAQLGSAFLTRLPAAPLSAPYVVGFSEETAALLGLEPGLQNDPGFAELFSGNATREWPSEALPYASVYSGHQFGVWAGQLGDGRALGLGEVEHNGQRFELQLKGAGRTPYSRMGDGRAVLRSSIREYLCSEAMHHLGIPTTRALCVIGSDQPVRREEVETAAVVTRVAPSFVRFGHFEHFYSNDRVDALRALADHVIDRFYPHCREADDPYLALLNEAVISTADLMVEWQAVGFCHGVMNTDNMSILGLTIDYGPFGFMDGFDAGYICNHSDSQGRYAYKMQPQIAYWNLFCLAQGLLPLLGEQHDESVRGDKAIEDAQRVLGGFKDRFAPALEKRMRAKLGLESEREGDDTSGDASPGDASLVNRLFEVMHANRADFTLTFRNLARISKHDASGDAPVRDLFLDRVAFDAWVNDYRARLSEETRDDAARAIAMNRVNPKFVLRNHLAETAIRRAKEKDFSEVERLAAVLRRPFDEQPENEAYAGLPPDWASSLEVSCSS</sequence>
<comment type="catalytic activity">
    <reaction evidence="8">
        <text>L-tyrosyl-[protein] + ATP = O-(5'-adenylyl)-L-tyrosyl-[protein] + diphosphate</text>
        <dbReference type="Rhea" id="RHEA:54288"/>
        <dbReference type="Rhea" id="RHEA-COMP:10136"/>
        <dbReference type="Rhea" id="RHEA-COMP:13846"/>
        <dbReference type="ChEBI" id="CHEBI:30616"/>
        <dbReference type="ChEBI" id="CHEBI:33019"/>
        <dbReference type="ChEBI" id="CHEBI:46858"/>
        <dbReference type="ChEBI" id="CHEBI:83624"/>
        <dbReference type="EC" id="2.7.7.108"/>
    </reaction>
</comment>
<evidence type="ECO:0000256" key="2">
    <source>
        <dbReference type="ARBA" id="ARBA00022679"/>
    </source>
</evidence>
<dbReference type="HAMAP" id="MF_00692">
    <property type="entry name" value="SelO"/>
    <property type="match status" value="1"/>
</dbReference>
<dbReference type="EC" id="2.7.7.108" evidence="8"/>
<feature type="binding site" evidence="8">
    <location>
        <position position="194"/>
    </location>
    <ligand>
        <name>ATP</name>
        <dbReference type="ChEBI" id="CHEBI:30616"/>
    </ligand>
</feature>
<keyword evidence="8" id="KW-0464">Manganese</keyword>
<feature type="binding site" evidence="8">
    <location>
        <position position="280"/>
    </location>
    <ligand>
        <name>Mg(2+)</name>
        <dbReference type="ChEBI" id="CHEBI:18420"/>
    </ligand>
</feature>